<dbReference type="AlphaFoldDB" id="A0A1D1XCT1"/>
<sequence>MGNHASRRTSATTSSCKVVLPDGTVTSSDRGTPVAELMLEHPQQFAIELSSLLSGAKPVPLPADHRLVPGKVYLMLPMRPGKPPVLSAAEARRVLSRARSVLRSGSFPSSCSRSSSLVNWAMPEPGGSGGGGGLGAEQGKAVGEFSSLALGEVPEFVSRQLSGRLWKPSLHTIEERAPRTKVPHWLF</sequence>
<name>A0A1D1XCT1_9ARAE</name>
<dbReference type="GO" id="GO:0016874">
    <property type="term" value="F:ligase activity"/>
    <property type="evidence" value="ECO:0007669"/>
    <property type="project" value="UniProtKB-KW"/>
</dbReference>
<dbReference type="EMBL" id="GDJX01027945">
    <property type="protein sequence ID" value="JAT39991.1"/>
    <property type="molecule type" value="Transcribed_RNA"/>
</dbReference>
<reference evidence="1" key="1">
    <citation type="submission" date="2015-07" db="EMBL/GenBank/DDBJ databases">
        <title>Transcriptome Assembly of Anthurium amnicola.</title>
        <authorList>
            <person name="Suzuki J."/>
        </authorList>
    </citation>
    <scope>NUCLEOTIDE SEQUENCE</scope>
</reference>
<keyword evidence="1" id="KW-0436">Ligase</keyword>
<proteinExistence type="predicted"/>
<dbReference type="Pfam" id="PF14009">
    <property type="entry name" value="PADRE"/>
    <property type="match status" value="1"/>
</dbReference>
<protein>
    <submittedName>
        <fullName evidence="1">Glycine--tRNA ligase alpha subunit</fullName>
    </submittedName>
</protein>
<dbReference type="InterPro" id="IPR025322">
    <property type="entry name" value="PADRE_dom"/>
</dbReference>
<organism evidence="1">
    <name type="scientific">Anthurium amnicola</name>
    <dbReference type="NCBI Taxonomy" id="1678845"/>
    <lineage>
        <taxon>Eukaryota</taxon>
        <taxon>Viridiplantae</taxon>
        <taxon>Streptophyta</taxon>
        <taxon>Embryophyta</taxon>
        <taxon>Tracheophyta</taxon>
        <taxon>Spermatophyta</taxon>
        <taxon>Magnoliopsida</taxon>
        <taxon>Liliopsida</taxon>
        <taxon>Araceae</taxon>
        <taxon>Pothoideae</taxon>
        <taxon>Potheae</taxon>
        <taxon>Anthurium</taxon>
    </lineage>
</organism>
<gene>
    <name evidence="1" type="primary">glyQ_7</name>
    <name evidence="1" type="ORF">g.56382</name>
</gene>
<accession>A0A1D1XCT1</accession>
<evidence type="ECO:0000313" key="1">
    <source>
        <dbReference type="EMBL" id="JAT39991.1"/>
    </source>
</evidence>
<dbReference type="PANTHER" id="PTHR33052">
    <property type="entry name" value="DUF4228 DOMAIN PROTEIN-RELATED"/>
    <property type="match status" value="1"/>
</dbReference>